<accession>A0AA49JG34</accession>
<protein>
    <submittedName>
        <fullName evidence="1">Uncharacterized protein</fullName>
    </submittedName>
</protein>
<name>A0AA49JG34_9BACT</name>
<sequence>MRVIGEIPYSQCKITLFYWNNKYLIKLERGLVEQTYKVPELEITGEDDIQKIVSEDFLVKAMSLFETMEANLYEAIEEL</sequence>
<gene>
    <name evidence="1" type="ORF">K4G66_11630</name>
</gene>
<dbReference type="AlphaFoldDB" id="A0AA49JG34"/>
<organism evidence="1">
    <name type="scientific">Roseihalotalea indica</name>
    <dbReference type="NCBI Taxonomy" id="2867963"/>
    <lineage>
        <taxon>Bacteria</taxon>
        <taxon>Pseudomonadati</taxon>
        <taxon>Bacteroidota</taxon>
        <taxon>Cytophagia</taxon>
        <taxon>Cytophagales</taxon>
        <taxon>Catalimonadaceae</taxon>
        <taxon>Roseihalotalea</taxon>
    </lineage>
</organism>
<reference evidence="1" key="1">
    <citation type="journal article" date="2023" name="Comput. Struct. Biotechnol. J.">
        <title>Discovery of a novel marine Bacteroidetes with a rich repertoire of carbohydrate-active enzymes.</title>
        <authorList>
            <person name="Chen B."/>
            <person name="Liu G."/>
            <person name="Chen Q."/>
            <person name="Wang H."/>
            <person name="Liu L."/>
            <person name="Tang K."/>
        </authorList>
    </citation>
    <scope>NUCLEOTIDE SEQUENCE</scope>
    <source>
        <strain evidence="1">TK19036</strain>
    </source>
</reference>
<evidence type="ECO:0000313" key="1">
    <source>
        <dbReference type="EMBL" id="WKN39341.1"/>
    </source>
</evidence>
<proteinExistence type="predicted"/>
<reference evidence="1" key="2">
    <citation type="journal article" date="2024" name="Antonie Van Leeuwenhoek">
        <title>Roseihalotalea indica gen. nov., sp. nov., a halophilic Bacteroidetes from mesopelagic Southwest Indian Ocean with higher carbohydrate metabolic potential.</title>
        <authorList>
            <person name="Chen B."/>
            <person name="Zhang M."/>
            <person name="Lin D."/>
            <person name="Ye J."/>
            <person name="Tang K."/>
        </authorList>
    </citation>
    <scope>NUCLEOTIDE SEQUENCE</scope>
    <source>
        <strain evidence="1">TK19036</strain>
    </source>
</reference>
<dbReference type="EMBL" id="CP120682">
    <property type="protein sequence ID" value="WKN39341.1"/>
    <property type="molecule type" value="Genomic_DNA"/>
</dbReference>